<dbReference type="SUPFAM" id="SSF51658">
    <property type="entry name" value="Xylose isomerase-like"/>
    <property type="match status" value="1"/>
</dbReference>
<evidence type="ECO:0000313" key="3">
    <source>
        <dbReference type="EMBL" id="MBO0938590.1"/>
    </source>
</evidence>
<dbReference type="InterPro" id="IPR013022">
    <property type="entry name" value="Xyl_isomerase-like_TIM-brl"/>
</dbReference>
<keyword evidence="1" id="KW-0732">Signal</keyword>
<feature type="domain" description="Xylose isomerase-like TIM barrel" evidence="2">
    <location>
        <begin position="52"/>
        <end position="285"/>
    </location>
</feature>
<dbReference type="InterPro" id="IPR036237">
    <property type="entry name" value="Xyl_isomerase-like_sf"/>
</dbReference>
<feature type="chain" id="PRO_5036911505" evidence="1">
    <location>
        <begin position="21"/>
        <end position="286"/>
    </location>
</feature>
<protein>
    <submittedName>
        <fullName evidence="3">TIM barrel protein</fullName>
    </submittedName>
</protein>
<dbReference type="EMBL" id="JAFMYV010000010">
    <property type="protein sequence ID" value="MBO0938590.1"/>
    <property type="molecule type" value="Genomic_DNA"/>
</dbReference>
<evidence type="ECO:0000313" key="4">
    <source>
        <dbReference type="Proteomes" id="UP000664034"/>
    </source>
</evidence>
<feature type="signal peptide" evidence="1">
    <location>
        <begin position="1"/>
        <end position="20"/>
    </location>
</feature>
<dbReference type="RefSeq" id="WP_207366129.1">
    <property type="nucleotide sequence ID" value="NZ_JAFMYV010000010.1"/>
</dbReference>
<dbReference type="PANTHER" id="PTHR12110">
    <property type="entry name" value="HYDROXYPYRUVATE ISOMERASE"/>
    <property type="match status" value="1"/>
</dbReference>
<evidence type="ECO:0000259" key="2">
    <source>
        <dbReference type="Pfam" id="PF01261"/>
    </source>
</evidence>
<dbReference type="Proteomes" id="UP000664034">
    <property type="component" value="Unassembled WGS sequence"/>
</dbReference>
<dbReference type="PANTHER" id="PTHR12110:SF41">
    <property type="entry name" value="INOSOSE DEHYDRATASE"/>
    <property type="match status" value="1"/>
</dbReference>
<evidence type="ECO:0000256" key="1">
    <source>
        <dbReference type="SAM" id="SignalP"/>
    </source>
</evidence>
<name>A0A939K7G3_9BACT</name>
<dbReference type="InterPro" id="IPR050312">
    <property type="entry name" value="IolE/XylAMocC-like"/>
</dbReference>
<proteinExistence type="predicted"/>
<organism evidence="3 4">
    <name type="scientific">Fibrella rubiginis</name>
    <dbReference type="NCBI Taxonomy" id="2817060"/>
    <lineage>
        <taxon>Bacteria</taxon>
        <taxon>Pseudomonadati</taxon>
        <taxon>Bacteroidota</taxon>
        <taxon>Cytophagia</taxon>
        <taxon>Cytophagales</taxon>
        <taxon>Spirosomataceae</taxon>
        <taxon>Fibrella</taxon>
    </lineage>
</organism>
<gene>
    <name evidence="3" type="ORF">J2I47_18705</name>
</gene>
<dbReference type="Pfam" id="PF01261">
    <property type="entry name" value="AP_endonuc_2"/>
    <property type="match status" value="1"/>
</dbReference>
<comment type="caution">
    <text evidence="3">The sequence shown here is derived from an EMBL/GenBank/DDBJ whole genome shotgun (WGS) entry which is preliminary data.</text>
</comment>
<dbReference type="Gene3D" id="3.20.20.150">
    <property type="entry name" value="Divalent-metal-dependent TIM barrel enzymes"/>
    <property type="match status" value="1"/>
</dbReference>
<accession>A0A939K7G3</accession>
<reference evidence="3" key="1">
    <citation type="submission" date="2021-03" db="EMBL/GenBank/DDBJ databases">
        <title>Fibrella sp. HMF5335 genome sequencing and assembly.</title>
        <authorList>
            <person name="Kang H."/>
            <person name="Kim H."/>
            <person name="Bae S."/>
            <person name="Joh K."/>
        </authorList>
    </citation>
    <scope>NUCLEOTIDE SEQUENCE</scope>
    <source>
        <strain evidence="3">HMF5335</strain>
    </source>
</reference>
<dbReference type="AlphaFoldDB" id="A0A939K7G3"/>
<sequence length="286" mass="31927">MLRFSLVLLLFLAHTLAVSAQPFGKLVRRYPGIVSFTFRDEFAKDVPATLDHIKQLGITDLELSNLFGKTAPEFRTWLDARGIKCSSYGVSYDDIQKKPAEVLQNAKTLGVQFVRVAWIPHEGAFDTTMVRKAAAVFNTFGQQARQQGITFCYHNHGYEFAPYGTAASTGETMYDELMRLTNPDYVSFEMDIAWTFLPGQNPAALLAKYPKRFRLMHLKDIRKGVPGNDQGKLANENSVVLGTGQLDWPAVLKAVNKSGITHLYIEDESQAAAQQVPQSIAYLKSL</sequence>
<keyword evidence="4" id="KW-1185">Reference proteome</keyword>